<gene>
    <name evidence="2" type="ORF">ADEAN_000586700</name>
</gene>
<organism evidence="2 3">
    <name type="scientific">Angomonas deanei</name>
    <dbReference type="NCBI Taxonomy" id="59799"/>
    <lineage>
        <taxon>Eukaryota</taxon>
        <taxon>Discoba</taxon>
        <taxon>Euglenozoa</taxon>
        <taxon>Kinetoplastea</taxon>
        <taxon>Metakinetoplastina</taxon>
        <taxon>Trypanosomatida</taxon>
        <taxon>Trypanosomatidae</taxon>
        <taxon>Strigomonadinae</taxon>
        <taxon>Angomonas</taxon>
    </lineage>
</organism>
<dbReference type="VEuPathDB" id="TriTrypDB:ADEAN_000586700"/>
<feature type="compositionally biased region" description="Polar residues" evidence="1">
    <location>
        <begin position="197"/>
        <end position="232"/>
    </location>
</feature>
<feature type="compositionally biased region" description="Polar residues" evidence="1">
    <location>
        <begin position="59"/>
        <end position="80"/>
    </location>
</feature>
<feature type="region of interest" description="Disordered" evidence="1">
    <location>
        <begin position="1"/>
        <end position="89"/>
    </location>
</feature>
<feature type="region of interest" description="Disordered" evidence="1">
    <location>
        <begin position="318"/>
        <end position="373"/>
    </location>
</feature>
<dbReference type="PANTHER" id="PTHR19851:SF7">
    <property type="entry name" value="F-BOX DOMAIN-CONTAINING PROTEIN"/>
    <property type="match status" value="1"/>
</dbReference>
<proteinExistence type="predicted"/>
<reference evidence="2 3" key="1">
    <citation type="submission" date="2020-08" db="EMBL/GenBank/DDBJ databases">
        <authorList>
            <person name="Newling K."/>
            <person name="Davey J."/>
            <person name="Forrester S."/>
        </authorList>
    </citation>
    <scope>NUCLEOTIDE SEQUENCE [LARGE SCALE GENOMIC DNA]</scope>
    <source>
        <strain evidence="3">Crithidia deanei Carvalho (ATCC PRA-265)</strain>
    </source>
</reference>
<dbReference type="EMBL" id="LR877155">
    <property type="protein sequence ID" value="CAD2218379.1"/>
    <property type="molecule type" value="Genomic_DNA"/>
</dbReference>
<dbReference type="Proteomes" id="UP000515908">
    <property type="component" value="Chromosome 11"/>
</dbReference>
<feature type="region of interest" description="Disordered" evidence="1">
    <location>
        <begin position="147"/>
        <end position="240"/>
    </location>
</feature>
<dbReference type="AlphaFoldDB" id="A0A7G2CFS4"/>
<protein>
    <recommendedName>
        <fullName evidence="4">C3H1-type domain-containing protein</fullName>
    </recommendedName>
</protein>
<feature type="region of interest" description="Disordered" evidence="1">
    <location>
        <begin position="391"/>
        <end position="442"/>
    </location>
</feature>
<evidence type="ECO:0008006" key="4">
    <source>
        <dbReference type="Google" id="ProtNLM"/>
    </source>
</evidence>
<feature type="compositionally biased region" description="Low complexity" evidence="1">
    <location>
        <begin position="37"/>
        <end position="51"/>
    </location>
</feature>
<dbReference type="PANTHER" id="PTHR19851">
    <property type="entry name" value="OS02G0203500 PROTEIN"/>
    <property type="match status" value="1"/>
</dbReference>
<evidence type="ECO:0000313" key="3">
    <source>
        <dbReference type="Proteomes" id="UP000515908"/>
    </source>
</evidence>
<sequence>MPAATTEARTPYHKNLNRGPNLNSSSVTNYSYEGATPSGLSPSQSVPSSRPRPSPGCYNVSTSTYGPGHTSTYVMQQSPSHPSPGGTLSPVCGLSGMALEKQLMQATKEELVQILLELGSCNANASSFIQSKARFFSFRHGDASMLQSEGCDGPDSDLPSSTLKEEEGVSTRRALQLHDCSVLSASGRPTPKRLTADPNSLSTKELPNKTSATPVKQTPSPRKSNAATPSQRPDSKPFSEETHPCLRWYGACRNPTSCVFSSAPQNLCLNWVRGSCAAGMDCSGVHRMPTPCSKELTRLYELSHGQLRRDIAMAVTPSPEEEAAHTPVEHTPRGQVGAFPRSTTHPHSDADDTSYKCMSPERPVEEDAAGPNLSPEYREAMDAVSRCLQNSFNEVADSGPISPTAPVVDTTETIQPPGAEEEVGGSAPQPRSTTRSNSPRSQ</sequence>
<feature type="compositionally biased region" description="Low complexity" evidence="1">
    <location>
        <begin position="428"/>
        <end position="442"/>
    </location>
</feature>
<feature type="compositionally biased region" description="Basic and acidic residues" evidence="1">
    <location>
        <begin position="322"/>
        <end position="332"/>
    </location>
</feature>
<keyword evidence="3" id="KW-1185">Reference proteome</keyword>
<feature type="compositionally biased region" description="Polar residues" evidence="1">
    <location>
        <begin position="18"/>
        <end position="31"/>
    </location>
</feature>
<evidence type="ECO:0000313" key="2">
    <source>
        <dbReference type="EMBL" id="CAD2218379.1"/>
    </source>
</evidence>
<accession>A0A7G2CFS4</accession>
<evidence type="ECO:0000256" key="1">
    <source>
        <dbReference type="SAM" id="MobiDB-lite"/>
    </source>
</evidence>
<name>A0A7G2CFS4_9TRYP</name>